<dbReference type="FunFam" id="3.40.50.300:FF:000327">
    <property type="entry name" value="ATP-binding cassette sub-family A member 3"/>
    <property type="match status" value="1"/>
</dbReference>
<feature type="domain" description="ABC transporter" evidence="11">
    <location>
        <begin position="536"/>
        <end position="765"/>
    </location>
</feature>
<comment type="subcellular location">
    <subcellularLocation>
        <location evidence="1">Membrane</location>
        <topology evidence="1">Multi-pass membrane protein</topology>
    </subcellularLocation>
</comment>
<dbReference type="RefSeq" id="XP_034097957.1">
    <property type="nucleotide sequence ID" value="XM_034242066.2"/>
</dbReference>
<dbReference type="CTD" id="21"/>
<dbReference type="CDD" id="cd03263">
    <property type="entry name" value="ABC_subfamily_A"/>
    <property type="match status" value="2"/>
</dbReference>
<feature type="transmembrane region" description="Helical" evidence="10">
    <location>
        <begin position="271"/>
        <end position="290"/>
    </location>
</feature>
<feature type="compositionally biased region" description="Basic and acidic residues" evidence="9">
    <location>
        <begin position="870"/>
        <end position="880"/>
    </location>
</feature>
<dbReference type="Pfam" id="PF23321">
    <property type="entry name" value="R1_ABCA1"/>
    <property type="match status" value="1"/>
</dbReference>
<sequence length="1801" mass="202495">MAKVSNWDKFVLLLWKNAVLQLAHKTQFIIELLIPPLFMLLVVMIRCTFTPAVDPIAEYQPYDIDNLKGFKANYDAAHTMRKFLSKILSKSSDSQSMQIQAESKYPLFAIYYAPKTDALDTLVGAAAQMLDIQYNGYENVNALADAVKASNAFVGVEFEGDWSDPVNMPDQLQFSLRFPFELRTVSVFQNLWYTGRLFDTYTKGGPREPEINTGGNPSYINEGFLPVQHALSKTFIQLKSKVDDLPDIQMQRYPFPSYVDDQFLQHVGEMMAMLIMFSFIYPSLCIARYITMEKEKQLKEVMKIMGLSNWLHWTAWFVKNFIMLTISAILIVILLKIPWTNNLAVFQHSEFTVVLLFFIVYVISAITFCFMVAPFFSKASTAAAVMGLLWFLTYLPATGRGYDSMSLGTKLGWSLLANSAMTFGCKLLMQYEMSGEGLKWSNLFTESSADDSLSMGLLLIMMLVSSVIYMIICLYVEQVFPSKFGMPRKWYFPFTRSFWCGSRDYGGVEDINAYREQTDKRSNTFEVEPDDKHVGLQLKNLHRKFGNHVAVKGITMNMFEDEITVLLGHNGAGKTTTISMITGMLKPTAGTAIINGSDIRTNLEGARMSLGICPQHNVLFDDMSVANHLRFFSRLKGLRGADVKREVDKYLKLIELQDKANVLSAKLSGGMKRKLSICCALCGDTKVVLCDEPSSGMDPAARRQLWDLLQKEKVGRTLLLTTHFMDEADVLGDRIGIMCDGDLRCYGTSFFLKKHYGSGYTLICVKEADCVVEDVTALLALYIPGIEPKSDIGTELTYELPDQYSGRFEKMLGALEDRSKELHLSGYGVGITTMEEVFMKVGAETHAAVQSDGTQGRLESGGGAGGIGRAGKEEKKKETINDAANDDDTESMPSHTEFSQRRRSLRGLKLTKNQYHAMFLKKMLFTLRNKLLFALQIIMPIVFVVLSYVMYKSAEGKRGAPPMTVEVNQYPDTVVLLDRGANLEGLSNGVADQYEKIAKSYGERHLYETVQNFTAHILDLHDVQSRVNSRYVAAASVISNDLIIAWQNAFPLHTAPLSANLVHKAIARATINENADIIVTNAPYPEVPSPDMTVINLIFSFGSQLGGNLSFCMCFLSSFYLFSLIKERASRAKLLQFVSGVRVFTFWITQFVWDFVTFTFTFIVIMITIICFQEEPFTTFTQLGRYFLVLLVFGFSALPYTYLLSLFFNAPAIGFAVTTIINVFVGVALYVVVKVMEEDIFKIKGTAAAIKHVCRIFPHYTLQEGLFKSFVLATKETTCDAIDLPPILRCELMPTCCKIPSFFDMEELLVDIIYMLVSGVVFFLIVIVLEYNLFNELLYLIRKRTIKPPPPPEDGYFNDDVEKERQRILNMSSDQISAKNLVLDRMTKFYSSFLAVNQVSLCVEEAECFGLLGVNGAGKTTTFKMLTGDERISFGSAYVQGLSLESDMNRIYERIGYCPQFDALLEDLTGREVLRIFCLLRGIHSHNTKRISEELAKALGFIKHIDKRTSAYSGGNKRKLSTAIALIGRPSVVYLDEPTTGMDPAARRQLWNVICSVRDSGKSIVLTSHSMEECEALCTRLAIMVNGEFKCIGSTQHLKNKYSKGLVVKIKVHRGREAMRVSQISRGSRYRTQGSDSDSVPSTPVAYANTSALSLRKSNGSLNDSHSDSTAEASTIGTVASFNKQQIDDRDDEAVGAGNINDVKEFVQSKFPTAILQEEHQGMLTYYIPLSDIKWSKIFGMMERNRKELNIEDYSISQTTLEEIFLDFAKFQREDPRKIKRRRRRKGTGIKRQAAEATAIA</sequence>
<dbReference type="InterPro" id="IPR017871">
    <property type="entry name" value="ABC_transporter-like_CS"/>
</dbReference>
<feature type="region of interest" description="Disordered" evidence="9">
    <location>
        <begin position="1621"/>
        <end position="1643"/>
    </location>
</feature>
<evidence type="ECO:0000256" key="5">
    <source>
        <dbReference type="ARBA" id="ARBA00022741"/>
    </source>
</evidence>
<evidence type="ECO:0000256" key="10">
    <source>
        <dbReference type="SAM" id="Phobius"/>
    </source>
</evidence>
<keyword evidence="3 10" id="KW-0812">Transmembrane</keyword>
<dbReference type="FunFam" id="3.40.50.300:FF:000298">
    <property type="entry name" value="ATP-binding cassette sub-family A member 12"/>
    <property type="match status" value="1"/>
</dbReference>
<dbReference type="PROSITE" id="PS00211">
    <property type="entry name" value="ABC_TRANSPORTER_1"/>
    <property type="match status" value="1"/>
</dbReference>
<proteinExistence type="predicted"/>
<feature type="compositionally biased region" description="Polar residues" evidence="9">
    <location>
        <begin position="1622"/>
        <end position="1643"/>
    </location>
</feature>
<keyword evidence="6" id="KW-0067">ATP-binding</keyword>
<dbReference type="InterPro" id="IPR013525">
    <property type="entry name" value="ABC2_TM"/>
</dbReference>
<feature type="domain" description="ABC transporter" evidence="11">
    <location>
        <begin position="1381"/>
        <end position="1611"/>
    </location>
</feature>
<dbReference type="PANTHER" id="PTHR19229:SF250">
    <property type="entry name" value="ABC TRANSPORTER DOMAIN-CONTAINING PROTEIN-RELATED"/>
    <property type="match status" value="1"/>
</dbReference>
<protein>
    <submittedName>
        <fullName evidence="13 14">Phospholipid-transporting ATPase ABCA3 isoform X1</fullName>
    </submittedName>
</protein>
<dbReference type="PROSITE" id="PS50893">
    <property type="entry name" value="ABC_TRANSPORTER_2"/>
    <property type="match status" value="2"/>
</dbReference>
<dbReference type="InterPro" id="IPR003439">
    <property type="entry name" value="ABC_transporter-like_ATP-bd"/>
</dbReference>
<keyword evidence="4" id="KW-0677">Repeat</keyword>
<feature type="region of interest" description="Disordered" evidence="9">
    <location>
        <begin position="849"/>
        <end position="903"/>
    </location>
</feature>
<dbReference type="RefSeq" id="XP_051857862.1">
    <property type="nucleotide sequence ID" value="XM_052001902.1"/>
</dbReference>
<dbReference type="GO" id="GO:0005319">
    <property type="term" value="F:lipid transporter activity"/>
    <property type="evidence" value="ECO:0007669"/>
    <property type="project" value="TreeGrafter"/>
</dbReference>
<dbReference type="GO" id="GO:0005524">
    <property type="term" value="F:ATP binding"/>
    <property type="evidence" value="ECO:0007669"/>
    <property type="project" value="UniProtKB-KW"/>
</dbReference>
<evidence type="ECO:0000313" key="14">
    <source>
        <dbReference type="RefSeq" id="XP_034097965.1"/>
    </source>
</evidence>
<evidence type="ECO:0000313" key="15">
    <source>
        <dbReference type="RefSeq" id="XP_051857862.1"/>
    </source>
</evidence>
<feature type="region of interest" description="Disordered" evidence="9">
    <location>
        <begin position="1777"/>
        <end position="1801"/>
    </location>
</feature>
<evidence type="ECO:0000256" key="6">
    <source>
        <dbReference type="ARBA" id="ARBA00022840"/>
    </source>
</evidence>
<evidence type="ECO:0000256" key="8">
    <source>
        <dbReference type="ARBA" id="ARBA00023136"/>
    </source>
</evidence>
<feature type="transmembrane region" description="Helical" evidence="10">
    <location>
        <begin position="379"/>
        <end position="399"/>
    </location>
</feature>
<dbReference type="PANTHER" id="PTHR19229">
    <property type="entry name" value="ATP-BINDING CASSETTE TRANSPORTER SUBFAMILY A ABCA"/>
    <property type="match status" value="1"/>
</dbReference>
<dbReference type="InterPro" id="IPR056264">
    <property type="entry name" value="R2_ABCA1-4-like"/>
</dbReference>
<keyword evidence="8 10" id="KW-0472">Membrane</keyword>
<dbReference type="GeneID" id="117563644"/>
<evidence type="ECO:0000256" key="9">
    <source>
        <dbReference type="SAM" id="MobiDB-lite"/>
    </source>
</evidence>
<dbReference type="SMART" id="SM00382">
    <property type="entry name" value="AAA"/>
    <property type="match status" value="2"/>
</dbReference>
<evidence type="ECO:0000256" key="1">
    <source>
        <dbReference type="ARBA" id="ARBA00004141"/>
    </source>
</evidence>
<dbReference type="GO" id="GO:0016020">
    <property type="term" value="C:membrane"/>
    <property type="evidence" value="ECO:0007669"/>
    <property type="project" value="UniProtKB-SubCell"/>
</dbReference>
<keyword evidence="2" id="KW-0813">Transport</keyword>
<dbReference type="InterPro" id="IPR027417">
    <property type="entry name" value="P-loop_NTPase"/>
</dbReference>
<dbReference type="RefSeq" id="XP_034097965.1">
    <property type="nucleotide sequence ID" value="XM_034242074.2"/>
</dbReference>
<feature type="transmembrane region" description="Helical" evidence="10">
    <location>
        <begin position="1155"/>
        <end position="1172"/>
    </location>
</feature>
<name>A0A6P8XEX3_DROAB</name>
<feature type="transmembrane region" description="Helical" evidence="10">
    <location>
        <begin position="1184"/>
        <end position="1207"/>
    </location>
</feature>
<dbReference type="SUPFAM" id="SSF52540">
    <property type="entry name" value="P-loop containing nucleoside triphosphate hydrolases"/>
    <property type="match status" value="2"/>
</dbReference>
<evidence type="ECO:0000313" key="12">
    <source>
        <dbReference type="Proteomes" id="UP000515160"/>
    </source>
</evidence>
<feature type="compositionally biased region" description="Basic residues" evidence="9">
    <location>
        <begin position="1778"/>
        <end position="1789"/>
    </location>
</feature>
<reference evidence="13 14" key="1">
    <citation type="submission" date="2025-04" db="UniProtKB">
        <authorList>
            <consortium name="RefSeq"/>
        </authorList>
    </citation>
    <scope>IDENTIFICATION</scope>
    <source>
        <strain evidence="13 14">15112-1751.03</strain>
        <tissue evidence="13 14">Whole Adult</tissue>
    </source>
</reference>
<gene>
    <name evidence="13 14 15" type="primary">LOC117563644</name>
</gene>
<dbReference type="Proteomes" id="UP000515160">
    <property type="component" value="Chromosome X"/>
</dbReference>
<evidence type="ECO:0000313" key="13">
    <source>
        <dbReference type="RefSeq" id="XP_034097957.1"/>
    </source>
</evidence>
<dbReference type="GO" id="GO:0140359">
    <property type="term" value="F:ABC-type transporter activity"/>
    <property type="evidence" value="ECO:0007669"/>
    <property type="project" value="InterPro"/>
</dbReference>
<dbReference type="InterPro" id="IPR026082">
    <property type="entry name" value="ABCA"/>
</dbReference>
<feature type="transmembrane region" description="Helical" evidence="10">
    <location>
        <begin position="351"/>
        <end position="373"/>
    </location>
</feature>
<dbReference type="Gene3D" id="3.40.50.300">
    <property type="entry name" value="P-loop containing nucleotide triphosphate hydrolases"/>
    <property type="match status" value="2"/>
</dbReference>
<organism evidence="12 13">
    <name type="scientific">Drosophila albomicans</name>
    <name type="common">Fruit fly</name>
    <dbReference type="NCBI Taxonomy" id="7291"/>
    <lineage>
        <taxon>Eukaryota</taxon>
        <taxon>Metazoa</taxon>
        <taxon>Ecdysozoa</taxon>
        <taxon>Arthropoda</taxon>
        <taxon>Hexapoda</taxon>
        <taxon>Insecta</taxon>
        <taxon>Pterygota</taxon>
        <taxon>Neoptera</taxon>
        <taxon>Endopterygota</taxon>
        <taxon>Diptera</taxon>
        <taxon>Brachycera</taxon>
        <taxon>Muscomorpha</taxon>
        <taxon>Ephydroidea</taxon>
        <taxon>Drosophilidae</taxon>
        <taxon>Drosophila</taxon>
    </lineage>
</organism>
<keyword evidence="5" id="KW-0547">Nucleotide-binding</keyword>
<dbReference type="Pfam" id="PF00005">
    <property type="entry name" value="ABC_tran"/>
    <property type="match status" value="2"/>
</dbReference>
<dbReference type="InterPro" id="IPR003593">
    <property type="entry name" value="AAA+_ATPase"/>
</dbReference>
<evidence type="ECO:0000256" key="7">
    <source>
        <dbReference type="ARBA" id="ARBA00022989"/>
    </source>
</evidence>
<dbReference type="GO" id="GO:0016887">
    <property type="term" value="F:ATP hydrolysis activity"/>
    <property type="evidence" value="ECO:0007669"/>
    <property type="project" value="InterPro"/>
</dbReference>
<keyword evidence="7 10" id="KW-1133">Transmembrane helix</keyword>
<feature type="transmembrane region" description="Helical" evidence="10">
    <location>
        <begin position="1213"/>
        <end position="1233"/>
    </location>
</feature>
<dbReference type="OrthoDB" id="6512918at2759"/>
<evidence type="ECO:0000256" key="2">
    <source>
        <dbReference type="ARBA" id="ARBA00022448"/>
    </source>
</evidence>
<keyword evidence="12" id="KW-1185">Reference proteome</keyword>
<evidence type="ECO:0000256" key="4">
    <source>
        <dbReference type="ARBA" id="ARBA00022737"/>
    </source>
</evidence>
<feature type="transmembrane region" description="Helical" evidence="10">
    <location>
        <begin position="453"/>
        <end position="476"/>
    </location>
</feature>
<evidence type="ECO:0000256" key="3">
    <source>
        <dbReference type="ARBA" id="ARBA00022692"/>
    </source>
</evidence>
<evidence type="ECO:0000259" key="11">
    <source>
        <dbReference type="PROSITE" id="PS50893"/>
    </source>
</evidence>
<accession>A0A6P8XEX3</accession>
<feature type="transmembrane region" description="Helical" evidence="10">
    <location>
        <begin position="310"/>
        <end position="339"/>
    </location>
</feature>
<feature type="transmembrane region" description="Helical" evidence="10">
    <location>
        <begin position="931"/>
        <end position="951"/>
    </location>
</feature>
<feature type="compositionally biased region" description="Gly residues" evidence="9">
    <location>
        <begin position="859"/>
        <end position="869"/>
    </location>
</feature>
<feature type="transmembrane region" description="Helical" evidence="10">
    <location>
        <begin position="1308"/>
        <end position="1329"/>
    </location>
</feature>
<dbReference type="Pfam" id="PF12698">
    <property type="entry name" value="ABC2_membrane_3"/>
    <property type="match status" value="2"/>
</dbReference>